<proteinExistence type="predicted"/>
<comment type="caution">
    <text evidence="2">The sequence shown here is derived from an EMBL/GenBank/DDBJ whole genome shotgun (WGS) entry which is preliminary data.</text>
</comment>
<feature type="compositionally biased region" description="Polar residues" evidence="1">
    <location>
        <begin position="458"/>
        <end position="467"/>
    </location>
</feature>
<feature type="region of interest" description="Disordered" evidence="1">
    <location>
        <begin position="453"/>
        <end position="489"/>
    </location>
</feature>
<organism evidence="2 3">
    <name type="scientific">Ignelater luminosus</name>
    <name type="common">Cucubano</name>
    <name type="synonym">Pyrophorus luminosus</name>
    <dbReference type="NCBI Taxonomy" id="2038154"/>
    <lineage>
        <taxon>Eukaryota</taxon>
        <taxon>Metazoa</taxon>
        <taxon>Ecdysozoa</taxon>
        <taxon>Arthropoda</taxon>
        <taxon>Hexapoda</taxon>
        <taxon>Insecta</taxon>
        <taxon>Pterygota</taxon>
        <taxon>Neoptera</taxon>
        <taxon>Endopterygota</taxon>
        <taxon>Coleoptera</taxon>
        <taxon>Polyphaga</taxon>
        <taxon>Elateriformia</taxon>
        <taxon>Elateroidea</taxon>
        <taxon>Elateridae</taxon>
        <taxon>Agrypninae</taxon>
        <taxon>Pyrophorini</taxon>
        <taxon>Ignelater</taxon>
    </lineage>
</organism>
<gene>
    <name evidence="2" type="ORF">ILUMI_11683</name>
</gene>
<keyword evidence="3" id="KW-1185">Reference proteome</keyword>
<protein>
    <submittedName>
        <fullName evidence="2">Uncharacterized protein</fullName>
    </submittedName>
</protein>
<feature type="compositionally biased region" description="Basic residues" evidence="1">
    <location>
        <begin position="470"/>
        <end position="483"/>
    </location>
</feature>
<evidence type="ECO:0000256" key="1">
    <source>
        <dbReference type="SAM" id="MobiDB-lite"/>
    </source>
</evidence>
<name>A0A8K0D0Z4_IGNLU</name>
<dbReference type="OrthoDB" id="6761101at2759"/>
<reference evidence="2" key="1">
    <citation type="submission" date="2019-08" db="EMBL/GenBank/DDBJ databases">
        <title>The genome of the North American firefly Photinus pyralis.</title>
        <authorList>
            <consortium name="Photinus pyralis genome working group"/>
            <person name="Fallon T.R."/>
            <person name="Sander Lower S.E."/>
            <person name="Weng J.-K."/>
        </authorList>
    </citation>
    <scope>NUCLEOTIDE SEQUENCE</scope>
    <source>
        <strain evidence="2">TRF0915ILg1</strain>
        <tissue evidence="2">Whole body</tissue>
    </source>
</reference>
<accession>A0A8K0D0Z4</accession>
<dbReference type="AlphaFoldDB" id="A0A8K0D0Z4"/>
<dbReference type="Proteomes" id="UP000801492">
    <property type="component" value="Unassembled WGS sequence"/>
</dbReference>
<feature type="compositionally biased region" description="Basic and acidic residues" evidence="1">
    <location>
        <begin position="1"/>
        <end position="23"/>
    </location>
</feature>
<feature type="region of interest" description="Disordered" evidence="1">
    <location>
        <begin position="1"/>
        <end position="38"/>
    </location>
</feature>
<sequence>MNKKPIFREKSKPNSREQNEQPSKENNTFCKPKRHMQTSQLEKETYQKKFICEDCAMLHKHAATKDGDVGHNLLLDKKKLDSDYIDSLVCKIKELKNRVKFFENQYGFETIVGNSVVYHYQSENETIGDYDVSKQHHKRSKNKLGIRFSNDDMQLCGDFDKTYTQFYKRARNFSDRQRSIYTNNDAIIAPSLVQDGYTRISKNQKNKSNASIVMSLNSGNHNDFVKINPHMSSKHFQAAAEEFIEQAEELKSKIGYILECCGYTTPTISNFSESRMPSEFNYNTVNNTTNNTRSIESINDDASSDPHLRVLFETVSSQYKEILDSLMSIESQIKTLHKHKAHPRIPEIQEEPIIINKVHDRKYKSATLPNKKHSPTPPPPPPPNSFPMEAKKYLPDLESKHLKMGICNKVLEPVVMVYEPIHPEPSEGEMFKSAFKDKRDDTKQKYGFVVTYTPDISPESSANVSDGKSSKKNSKKQVKKKRLLPCLGF</sequence>
<feature type="region of interest" description="Disordered" evidence="1">
    <location>
        <begin position="367"/>
        <end position="387"/>
    </location>
</feature>
<dbReference type="EMBL" id="VTPC01006950">
    <property type="protein sequence ID" value="KAF2894483.1"/>
    <property type="molecule type" value="Genomic_DNA"/>
</dbReference>
<evidence type="ECO:0000313" key="3">
    <source>
        <dbReference type="Proteomes" id="UP000801492"/>
    </source>
</evidence>
<evidence type="ECO:0000313" key="2">
    <source>
        <dbReference type="EMBL" id="KAF2894483.1"/>
    </source>
</evidence>
<feature type="compositionally biased region" description="Pro residues" evidence="1">
    <location>
        <begin position="375"/>
        <end position="385"/>
    </location>
</feature>